<proteinExistence type="predicted"/>
<name>A0AAJ0BJ68_9PEZI</name>
<sequence>MLPSFRLLAAAATLLFASSANLVSAASDPVEPGPKMLDQCTACPDIYKTIAKCQQIPRPGGIGKAVQDCACVPNPDGWYGNMDLCRNCLTGNDFFNNLATMITQLFTSCTNAGGNVFSDGQSLCASNAMWQMCASLKDGSSGEQSWASFEKFADPSQNKNATQVLDIKVPRNDAAGGSASSSSSAGTGTSGTAVPTATGGGSSGSGATPTGSQNTTTTKAPSMAGRGSQVGGVVALVVAAAVGLAV</sequence>
<accession>A0AAJ0BJ68</accession>
<reference evidence="3" key="1">
    <citation type="submission" date="2023-06" db="EMBL/GenBank/DDBJ databases">
        <title>Genome-scale phylogeny and comparative genomics of the fungal order Sordariales.</title>
        <authorList>
            <consortium name="Lawrence Berkeley National Laboratory"/>
            <person name="Hensen N."/>
            <person name="Bonometti L."/>
            <person name="Westerberg I."/>
            <person name="Brannstrom I.O."/>
            <person name="Guillou S."/>
            <person name="Cros-Aarteil S."/>
            <person name="Calhoun S."/>
            <person name="Haridas S."/>
            <person name="Kuo A."/>
            <person name="Mondo S."/>
            <person name="Pangilinan J."/>
            <person name="Riley R."/>
            <person name="Labutti K."/>
            <person name="Andreopoulos B."/>
            <person name="Lipzen A."/>
            <person name="Chen C."/>
            <person name="Yanf M."/>
            <person name="Daum C."/>
            <person name="Ng V."/>
            <person name="Clum A."/>
            <person name="Steindorff A."/>
            <person name="Ohm R."/>
            <person name="Martin F."/>
            <person name="Silar P."/>
            <person name="Natvig D."/>
            <person name="Lalanne C."/>
            <person name="Gautier V."/>
            <person name="Ament-Velasquez S.L."/>
            <person name="Kruys A."/>
            <person name="Hutchinson M.I."/>
            <person name="Powell A.J."/>
            <person name="Barry K."/>
            <person name="Miller A.N."/>
            <person name="Grigoriev I.V."/>
            <person name="Debuchy R."/>
            <person name="Gladieux P."/>
            <person name="Thoren M.H."/>
            <person name="Johannesson H."/>
        </authorList>
    </citation>
    <scope>NUCLEOTIDE SEQUENCE</scope>
    <source>
        <strain evidence="3">PSN4</strain>
    </source>
</reference>
<dbReference type="EMBL" id="MU839829">
    <property type="protein sequence ID" value="KAK1758178.1"/>
    <property type="molecule type" value="Genomic_DNA"/>
</dbReference>
<gene>
    <name evidence="3" type="ORF">QBC47DRAFT_133810</name>
</gene>
<feature type="chain" id="PRO_5042590433" evidence="2">
    <location>
        <begin position="26"/>
        <end position="246"/>
    </location>
</feature>
<dbReference type="Proteomes" id="UP001239445">
    <property type="component" value="Unassembled WGS sequence"/>
</dbReference>
<organism evidence="3 4">
    <name type="scientific">Echria macrotheca</name>
    <dbReference type="NCBI Taxonomy" id="438768"/>
    <lineage>
        <taxon>Eukaryota</taxon>
        <taxon>Fungi</taxon>
        <taxon>Dikarya</taxon>
        <taxon>Ascomycota</taxon>
        <taxon>Pezizomycotina</taxon>
        <taxon>Sordariomycetes</taxon>
        <taxon>Sordariomycetidae</taxon>
        <taxon>Sordariales</taxon>
        <taxon>Schizotheciaceae</taxon>
        <taxon>Echria</taxon>
    </lineage>
</organism>
<keyword evidence="2" id="KW-0732">Signal</keyword>
<dbReference type="AlphaFoldDB" id="A0AAJ0BJ68"/>
<evidence type="ECO:0000256" key="2">
    <source>
        <dbReference type="SAM" id="SignalP"/>
    </source>
</evidence>
<feature type="signal peptide" evidence="2">
    <location>
        <begin position="1"/>
        <end position="25"/>
    </location>
</feature>
<feature type="region of interest" description="Disordered" evidence="1">
    <location>
        <begin position="172"/>
        <end position="227"/>
    </location>
</feature>
<evidence type="ECO:0000313" key="4">
    <source>
        <dbReference type="Proteomes" id="UP001239445"/>
    </source>
</evidence>
<keyword evidence="4" id="KW-1185">Reference proteome</keyword>
<feature type="compositionally biased region" description="Low complexity" evidence="1">
    <location>
        <begin position="174"/>
        <end position="197"/>
    </location>
</feature>
<comment type="caution">
    <text evidence="3">The sequence shown here is derived from an EMBL/GenBank/DDBJ whole genome shotgun (WGS) entry which is preliminary data.</text>
</comment>
<protein>
    <submittedName>
        <fullName evidence="3">Uncharacterized protein</fullName>
    </submittedName>
</protein>
<evidence type="ECO:0000313" key="3">
    <source>
        <dbReference type="EMBL" id="KAK1758178.1"/>
    </source>
</evidence>
<evidence type="ECO:0000256" key="1">
    <source>
        <dbReference type="SAM" id="MobiDB-lite"/>
    </source>
</evidence>